<dbReference type="InterPro" id="IPR003154">
    <property type="entry name" value="S1/P1nuclease"/>
</dbReference>
<dbReference type="SUPFAM" id="SSF48537">
    <property type="entry name" value="Phospholipase C/P1 nuclease"/>
    <property type="match status" value="1"/>
</dbReference>
<protein>
    <submittedName>
        <fullName evidence="8">S1/P1 nuclease</fullName>
    </submittedName>
</protein>
<dbReference type="EMBL" id="PTJC01000005">
    <property type="protein sequence ID" value="PPK87355.1"/>
    <property type="molecule type" value="Genomic_DNA"/>
</dbReference>
<evidence type="ECO:0000313" key="9">
    <source>
        <dbReference type="Proteomes" id="UP000237662"/>
    </source>
</evidence>
<evidence type="ECO:0000256" key="1">
    <source>
        <dbReference type="ARBA" id="ARBA00022722"/>
    </source>
</evidence>
<keyword evidence="3" id="KW-0255">Endonuclease</keyword>
<dbReference type="PANTHER" id="PTHR33146:SF26">
    <property type="entry name" value="ENDONUCLEASE 4"/>
    <property type="match status" value="1"/>
</dbReference>
<keyword evidence="4" id="KW-0378">Hydrolase</keyword>
<keyword evidence="5" id="KW-1015">Disulfide bond</keyword>
<organism evidence="8 9">
    <name type="scientific">Neolewinella xylanilytica</name>
    <dbReference type="NCBI Taxonomy" id="1514080"/>
    <lineage>
        <taxon>Bacteria</taxon>
        <taxon>Pseudomonadati</taxon>
        <taxon>Bacteroidota</taxon>
        <taxon>Saprospiria</taxon>
        <taxon>Saprospirales</taxon>
        <taxon>Lewinellaceae</taxon>
        <taxon>Neolewinella</taxon>
    </lineage>
</organism>
<keyword evidence="9" id="KW-1185">Reference proteome</keyword>
<dbReference type="Proteomes" id="UP000237662">
    <property type="component" value="Unassembled WGS sequence"/>
</dbReference>
<evidence type="ECO:0000256" key="2">
    <source>
        <dbReference type="ARBA" id="ARBA00022723"/>
    </source>
</evidence>
<dbReference type="GO" id="GO:0003676">
    <property type="term" value="F:nucleic acid binding"/>
    <property type="evidence" value="ECO:0007669"/>
    <property type="project" value="InterPro"/>
</dbReference>
<gene>
    <name evidence="8" type="ORF">CLV84_0295</name>
</gene>
<comment type="caution">
    <text evidence="8">The sequence shown here is derived from an EMBL/GenBank/DDBJ whole genome shotgun (WGS) entry which is preliminary data.</text>
</comment>
<dbReference type="GO" id="GO:0006308">
    <property type="term" value="P:DNA catabolic process"/>
    <property type="evidence" value="ECO:0007669"/>
    <property type="project" value="InterPro"/>
</dbReference>
<sequence length="290" mass="32879">MCYLCAMIRILLVLLCCYLPQFLSAWGANGHRIVAHIAYENLNDAARARVDAALGDNYLSQVSTWPDYIRAESGWDFASPWHYMTVQPDQTVADVVNETAQDPGIFDVQEAIAFMADVLAGKEEVRQRLTELLEKNKVEPLAGSLDATALAFLIHFVADVHMPLHVGKNRDLGANRITVLFFGDRYNLHSVWDTQIIEAERLSFTEFADYVTMHTRARQAEWADDDAQTWMEESVVLRERIYNTLYDRTDRESGLPDLGYDYTHDFLPVVEERLGAAGYRAAALLNRVLG</sequence>
<dbReference type="GO" id="GO:0046872">
    <property type="term" value="F:metal ion binding"/>
    <property type="evidence" value="ECO:0007669"/>
    <property type="project" value="UniProtKB-KW"/>
</dbReference>
<dbReference type="InterPro" id="IPR008947">
    <property type="entry name" value="PLipase_C/P1_nuclease_dom_sf"/>
</dbReference>
<reference evidence="8 9" key="1">
    <citation type="submission" date="2018-02" db="EMBL/GenBank/DDBJ databases">
        <title>Genomic Encyclopedia of Archaeal and Bacterial Type Strains, Phase II (KMG-II): from individual species to whole genera.</title>
        <authorList>
            <person name="Goeker M."/>
        </authorList>
    </citation>
    <scope>NUCLEOTIDE SEQUENCE [LARGE SCALE GENOMIC DNA]</scope>
    <source>
        <strain evidence="8 9">DSM 29526</strain>
    </source>
</reference>
<dbReference type="Gene3D" id="1.10.575.10">
    <property type="entry name" value="P1 Nuclease"/>
    <property type="match status" value="1"/>
</dbReference>
<dbReference type="AlphaFoldDB" id="A0A2S6I783"/>
<dbReference type="GO" id="GO:0004519">
    <property type="term" value="F:endonuclease activity"/>
    <property type="evidence" value="ECO:0007669"/>
    <property type="project" value="UniProtKB-KW"/>
</dbReference>
<keyword evidence="1" id="KW-0540">Nuclease</keyword>
<proteinExistence type="predicted"/>
<evidence type="ECO:0000256" key="5">
    <source>
        <dbReference type="ARBA" id="ARBA00023157"/>
    </source>
</evidence>
<keyword evidence="6" id="KW-0325">Glycoprotein</keyword>
<keyword evidence="7" id="KW-0732">Signal</keyword>
<evidence type="ECO:0000256" key="3">
    <source>
        <dbReference type="ARBA" id="ARBA00022759"/>
    </source>
</evidence>
<evidence type="ECO:0000313" key="8">
    <source>
        <dbReference type="EMBL" id="PPK87355.1"/>
    </source>
</evidence>
<accession>A0A2S6I783</accession>
<feature type="signal peptide" evidence="7">
    <location>
        <begin position="1"/>
        <end position="27"/>
    </location>
</feature>
<dbReference type="GO" id="GO:0016788">
    <property type="term" value="F:hydrolase activity, acting on ester bonds"/>
    <property type="evidence" value="ECO:0007669"/>
    <property type="project" value="InterPro"/>
</dbReference>
<feature type="chain" id="PRO_5015583785" evidence="7">
    <location>
        <begin position="28"/>
        <end position="290"/>
    </location>
</feature>
<evidence type="ECO:0000256" key="7">
    <source>
        <dbReference type="SAM" id="SignalP"/>
    </source>
</evidence>
<dbReference type="Pfam" id="PF02265">
    <property type="entry name" value="S1-P1_nuclease"/>
    <property type="match status" value="1"/>
</dbReference>
<evidence type="ECO:0000256" key="6">
    <source>
        <dbReference type="ARBA" id="ARBA00023180"/>
    </source>
</evidence>
<dbReference type="OrthoDB" id="267579at2"/>
<keyword evidence="2" id="KW-0479">Metal-binding</keyword>
<dbReference type="PANTHER" id="PTHR33146">
    <property type="entry name" value="ENDONUCLEASE 4"/>
    <property type="match status" value="1"/>
</dbReference>
<name>A0A2S6I783_9BACT</name>
<evidence type="ECO:0000256" key="4">
    <source>
        <dbReference type="ARBA" id="ARBA00022801"/>
    </source>
</evidence>
<dbReference type="CDD" id="cd11010">
    <property type="entry name" value="S1-P1_nuclease"/>
    <property type="match status" value="1"/>
</dbReference>